<keyword evidence="3" id="KW-1185">Reference proteome</keyword>
<name>A0ABT7PE88_9BACT</name>
<gene>
    <name evidence="2" type="ORF">QTN89_03745</name>
</gene>
<evidence type="ECO:0000313" key="2">
    <source>
        <dbReference type="EMBL" id="MDM4014531.1"/>
    </source>
</evidence>
<accession>A0ABT7PE88</accession>
<feature type="compositionally biased region" description="Basic and acidic residues" evidence="1">
    <location>
        <begin position="10"/>
        <end position="21"/>
    </location>
</feature>
<feature type="region of interest" description="Disordered" evidence="1">
    <location>
        <begin position="1"/>
        <end position="41"/>
    </location>
</feature>
<organism evidence="2 3">
    <name type="scientific">Roseiconus lacunae</name>
    <dbReference type="NCBI Taxonomy" id="2605694"/>
    <lineage>
        <taxon>Bacteria</taxon>
        <taxon>Pseudomonadati</taxon>
        <taxon>Planctomycetota</taxon>
        <taxon>Planctomycetia</taxon>
        <taxon>Pirellulales</taxon>
        <taxon>Pirellulaceae</taxon>
        <taxon>Roseiconus</taxon>
    </lineage>
</organism>
<proteinExistence type="predicted"/>
<sequence length="57" mass="6096">MTGPDQVDGVGDRMVKMRLESDANATSDRSGFDADDTSSATGVVGRRSDYRIVTKSL</sequence>
<dbReference type="RefSeq" id="WP_230774854.1">
    <property type="nucleotide sequence ID" value="NZ_CP141221.1"/>
</dbReference>
<evidence type="ECO:0000256" key="1">
    <source>
        <dbReference type="SAM" id="MobiDB-lite"/>
    </source>
</evidence>
<dbReference type="EMBL" id="JASZZN010000002">
    <property type="protein sequence ID" value="MDM4014531.1"/>
    <property type="molecule type" value="Genomic_DNA"/>
</dbReference>
<dbReference type="Proteomes" id="UP001239462">
    <property type="component" value="Unassembled WGS sequence"/>
</dbReference>
<comment type="caution">
    <text evidence="2">The sequence shown here is derived from an EMBL/GenBank/DDBJ whole genome shotgun (WGS) entry which is preliminary data.</text>
</comment>
<evidence type="ECO:0000313" key="3">
    <source>
        <dbReference type="Proteomes" id="UP001239462"/>
    </source>
</evidence>
<protein>
    <submittedName>
        <fullName evidence="2">Uncharacterized protein</fullName>
    </submittedName>
</protein>
<reference evidence="2 3" key="1">
    <citation type="submission" date="2023-06" db="EMBL/GenBank/DDBJ databases">
        <title>Roseiconus lacunae JC819 isolated from Gulf of Mannar region, Tamil Nadu.</title>
        <authorList>
            <person name="Pk S."/>
            <person name="Ch S."/>
            <person name="Ch V.R."/>
        </authorList>
    </citation>
    <scope>NUCLEOTIDE SEQUENCE [LARGE SCALE GENOMIC DNA]</scope>
    <source>
        <strain evidence="2 3">JC819</strain>
    </source>
</reference>